<dbReference type="InterPro" id="IPR013087">
    <property type="entry name" value="Znf_C2H2_type"/>
</dbReference>
<dbReference type="AlphaFoldDB" id="A0AAE1LCX8"/>
<reference evidence="4" key="1">
    <citation type="submission" date="2021-07" db="EMBL/GenBank/DDBJ databases">
        <authorList>
            <person name="Catto M.A."/>
            <person name="Jacobson A."/>
            <person name="Kennedy G."/>
            <person name="Labadie P."/>
            <person name="Hunt B.G."/>
            <person name="Srinivasan R."/>
        </authorList>
    </citation>
    <scope>NUCLEOTIDE SEQUENCE</scope>
    <source>
        <strain evidence="4">PL_HMW_Pooled</strain>
        <tissue evidence="4">Head</tissue>
    </source>
</reference>
<keyword evidence="5" id="KW-1185">Reference proteome</keyword>
<dbReference type="SUPFAM" id="SSF57667">
    <property type="entry name" value="beta-beta-alpha zinc fingers"/>
    <property type="match status" value="1"/>
</dbReference>
<name>A0AAE1LCX8_9NEOP</name>
<reference evidence="4" key="2">
    <citation type="journal article" date="2023" name="BMC Genomics">
        <title>Pest status, molecular evolution, and epigenetic factors derived from the genome assembly of Frankliniella fusca, a thysanopteran phytovirus vector.</title>
        <authorList>
            <person name="Catto M.A."/>
            <person name="Labadie P.E."/>
            <person name="Jacobson A.L."/>
            <person name="Kennedy G.G."/>
            <person name="Srinivasan R."/>
            <person name="Hunt B.G."/>
        </authorList>
    </citation>
    <scope>NUCLEOTIDE SEQUENCE</scope>
    <source>
        <strain evidence="4">PL_HMW_Pooled</strain>
    </source>
</reference>
<accession>A0AAE1LCX8</accession>
<feature type="region of interest" description="Disordered" evidence="2">
    <location>
        <begin position="1"/>
        <end position="25"/>
    </location>
</feature>
<sequence>MRPDDTQRALSWPHLSTSNELSPLPNLDGSVQEKYRCLKCGKEYRWKQSLMLHLRQECGKEPQFQCPYCQHRSKRRGNLKGHVLRSHPEQVFNWNSSF</sequence>
<dbReference type="Gene3D" id="3.30.160.60">
    <property type="entry name" value="Classic Zinc Finger"/>
    <property type="match status" value="1"/>
</dbReference>
<keyword evidence="1" id="KW-0479">Metal-binding</keyword>
<proteinExistence type="predicted"/>
<protein>
    <submittedName>
        <fullName evidence="4">Longitudinals lacking protein, isoforms F/I/K/T</fullName>
    </submittedName>
</protein>
<gene>
    <name evidence="4" type="ORF">KUF71_005763</name>
</gene>
<evidence type="ECO:0000313" key="5">
    <source>
        <dbReference type="Proteomes" id="UP001219518"/>
    </source>
</evidence>
<evidence type="ECO:0000256" key="1">
    <source>
        <dbReference type="PROSITE-ProRule" id="PRU00042"/>
    </source>
</evidence>
<dbReference type="PROSITE" id="PS50157">
    <property type="entry name" value="ZINC_FINGER_C2H2_2"/>
    <property type="match status" value="1"/>
</dbReference>
<dbReference type="GO" id="GO:0008270">
    <property type="term" value="F:zinc ion binding"/>
    <property type="evidence" value="ECO:0007669"/>
    <property type="project" value="UniProtKB-KW"/>
</dbReference>
<evidence type="ECO:0000259" key="3">
    <source>
        <dbReference type="PROSITE" id="PS50157"/>
    </source>
</evidence>
<keyword evidence="1" id="KW-0863">Zinc-finger</keyword>
<dbReference type="Proteomes" id="UP001219518">
    <property type="component" value="Unassembled WGS sequence"/>
</dbReference>
<comment type="caution">
    <text evidence="4">The sequence shown here is derived from an EMBL/GenBank/DDBJ whole genome shotgun (WGS) entry which is preliminary data.</text>
</comment>
<dbReference type="InterPro" id="IPR036236">
    <property type="entry name" value="Znf_C2H2_sf"/>
</dbReference>
<dbReference type="Pfam" id="PF00096">
    <property type="entry name" value="zf-C2H2"/>
    <property type="match status" value="1"/>
</dbReference>
<keyword evidence="1" id="KW-0862">Zinc</keyword>
<evidence type="ECO:0000313" key="4">
    <source>
        <dbReference type="EMBL" id="KAK3915456.1"/>
    </source>
</evidence>
<dbReference type="EMBL" id="JAHWGI010000440">
    <property type="protein sequence ID" value="KAK3915456.1"/>
    <property type="molecule type" value="Genomic_DNA"/>
</dbReference>
<feature type="domain" description="C2H2-type" evidence="3">
    <location>
        <begin position="35"/>
        <end position="62"/>
    </location>
</feature>
<evidence type="ECO:0000256" key="2">
    <source>
        <dbReference type="SAM" id="MobiDB-lite"/>
    </source>
</evidence>
<organism evidence="4 5">
    <name type="scientific">Frankliniella fusca</name>
    <dbReference type="NCBI Taxonomy" id="407009"/>
    <lineage>
        <taxon>Eukaryota</taxon>
        <taxon>Metazoa</taxon>
        <taxon>Ecdysozoa</taxon>
        <taxon>Arthropoda</taxon>
        <taxon>Hexapoda</taxon>
        <taxon>Insecta</taxon>
        <taxon>Pterygota</taxon>
        <taxon>Neoptera</taxon>
        <taxon>Paraneoptera</taxon>
        <taxon>Thysanoptera</taxon>
        <taxon>Terebrantia</taxon>
        <taxon>Thripoidea</taxon>
        <taxon>Thripidae</taxon>
        <taxon>Frankliniella</taxon>
    </lineage>
</organism>
<dbReference type="SMART" id="SM00355">
    <property type="entry name" value="ZnF_C2H2"/>
    <property type="match status" value="2"/>
</dbReference>